<accession>A0A060YCV6</accession>
<evidence type="ECO:0000256" key="1">
    <source>
        <dbReference type="SAM" id="Coils"/>
    </source>
</evidence>
<evidence type="ECO:0000256" key="2">
    <source>
        <dbReference type="SAM" id="MobiDB-lite"/>
    </source>
</evidence>
<feature type="compositionally biased region" description="Basic and acidic residues" evidence="2">
    <location>
        <begin position="8"/>
        <end position="53"/>
    </location>
</feature>
<proteinExistence type="predicted"/>
<dbReference type="AlphaFoldDB" id="A0A060YCV6"/>
<reference evidence="3" key="1">
    <citation type="journal article" date="2014" name="Nat. Commun.">
        <title>The rainbow trout genome provides novel insights into evolution after whole-genome duplication in vertebrates.</title>
        <authorList>
            <person name="Berthelot C."/>
            <person name="Brunet F."/>
            <person name="Chalopin D."/>
            <person name="Juanchich A."/>
            <person name="Bernard M."/>
            <person name="Noel B."/>
            <person name="Bento P."/>
            <person name="Da Silva C."/>
            <person name="Labadie K."/>
            <person name="Alberti A."/>
            <person name="Aury J.M."/>
            <person name="Louis A."/>
            <person name="Dehais P."/>
            <person name="Bardou P."/>
            <person name="Montfort J."/>
            <person name="Klopp C."/>
            <person name="Cabau C."/>
            <person name="Gaspin C."/>
            <person name="Thorgaard G.H."/>
            <person name="Boussaha M."/>
            <person name="Quillet E."/>
            <person name="Guyomard R."/>
            <person name="Galiana D."/>
            <person name="Bobe J."/>
            <person name="Volff J.N."/>
            <person name="Genet C."/>
            <person name="Wincker P."/>
            <person name="Jaillon O."/>
            <person name="Roest Crollius H."/>
            <person name="Guiguen Y."/>
        </authorList>
    </citation>
    <scope>NUCLEOTIDE SEQUENCE [LARGE SCALE GENOMIC DNA]</scope>
</reference>
<evidence type="ECO:0000313" key="3">
    <source>
        <dbReference type="EMBL" id="CDQ89743.1"/>
    </source>
</evidence>
<dbReference type="PaxDb" id="8022-A0A060YCV6"/>
<dbReference type="GO" id="GO:0007283">
    <property type="term" value="P:spermatogenesis"/>
    <property type="evidence" value="ECO:0007669"/>
    <property type="project" value="TreeGrafter"/>
</dbReference>
<dbReference type="PANTHER" id="PTHR18881:SF2">
    <property type="entry name" value="POLYAMINE-MODULATED FACTOR 1-BINDING PROTEIN 1"/>
    <property type="match status" value="1"/>
</dbReference>
<dbReference type="PANTHER" id="PTHR18881">
    <property type="entry name" value="POLYAMINE-MODULATED FACTOR 1-BINDING PROTEIN 1-RELATED"/>
    <property type="match status" value="1"/>
</dbReference>
<protein>
    <submittedName>
        <fullName evidence="3">Uncharacterized protein</fullName>
    </submittedName>
</protein>
<keyword evidence="1" id="KW-0175">Coiled coil</keyword>
<reference evidence="3" key="2">
    <citation type="submission" date="2014-03" db="EMBL/GenBank/DDBJ databases">
        <authorList>
            <person name="Genoscope - CEA"/>
        </authorList>
    </citation>
    <scope>NUCLEOTIDE SEQUENCE</scope>
</reference>
<sequence length="257" mass="30641">RELEEDKEEVKKRSRELEEEKEEVKKRSRELEEEKEEVKRRTRELEEDKEEAQTLKEALLELRRSHRQTVEELSCRGEEVWRLEGSVREGRQAEERRRLTVERLERQSAELRLALQQAMENTLNTQRDNHTTQEQVKTLEEENNSLTNQVRTLEEKYSSLTTQLLRSQSRGQDDVQRLANQEERLVVLRTESETLQEKYSSKVQELDTLRLEVEEAYSDNAHLRQENQVVMANVNRWVKEQSMMHLSLCVSGLPVRV</sequence>
<evidence type="ECO:0000313" key="4">
    <source>
        <dbReference type="Proteomes" id="UP000193380"/>
    </source>
</evidence>
<dbReference type="STRING" id="8022.A0A060YCV6"/>
<name>A0A060YCV6_ONCMY</name>
<dbReference type="InterPro" id="IPR037391">
    <property type="entry name" value="PMF1-bd"/>
</dbReference>
<feature type="coiled-coil region" evidence="1">
    <location>
        <begin position="101"/>
        <end position="226"/>
    </location>
</feature>
<dbReference type="EMBL" id="FR909785">
    <property type="protein sequence ID" value="CDQ89743.1"/>
    <property type="molecule type" value="Genomic_DNA"/>
</dbReference>
<dbReference type="Proteomes" id="UP000193380">
    <property type="component" value="Unassembled WGS sequence"/>
</dbReference>
<feature type="non-terminal residue" evidence="3">
    <location>
        <position position="1"/>
    </location>
</feature>
<organism evidence="3 4">
    <name type="scientific">Oncorhynchus mykiss</name>
    <name type="common">Rainbow trout</name>
    <name type="synonym">Salmo gairdneri</name>
    <dbReference type="NCBI Taxonomy" id="8022"/>
    <lineage>
        <taxon>Eukaryota</taxon>
        <taxon>Metazoa</taxon>
        <taxon>Chordata</taxon>
        <taxon>Craniata</taxon>
        <taxon>Vertebrata</taxon>
        <taxon>Euteleostomi</taxon>
        <taxon>Actinopterygii</taxon>
        <taxon>Neopterygii</taxon>
        <taxon>Teleostei</taxon>
        <taxon>Protacanthopterygii</taxon>
        <taxon>Salmoniformes</taxon>
        <taxon>Salmonidae</taxon>
        <taxon>Salmoninae</taxon>
        <taxon>Oncorhynchus</taxon>
    </lineage>
</organism>
<gene>
    <name evidence="3" type="ORF">GSONMT00042768001</name>
</gene>
<feature type="region of interest" description="Disordered" evidence="2">
    <location>
        <begin position="1"/>
        <end position="53"/>
    </location>
</feature>